<comment type="caution">
    <text evidence="3">The sequence shown here is derived from an EMBL/GenBank/DDBJ whole genome shotgun (WGS) entry which is preliminary data.</text>
</comment>
<feature type="signal peptide" evidence="2">
    <location>
        <begin position="1"/>
        <end position="19"/>
    </location>
</feature>
<feature type="compositionally biased region" description="Pro residues" evidence="1">
    <location>
        <begin position="62"/>
        <end position="90"/>
    </location>
</feature>
<keyword evidence="4" id="KW-1185">Reference proteome</keyword>
<evidence type="ECO:0000313" key="3">
    <source>
        <dbReference type="EMBL" id="NYI10242.1"/>
    </source>
</evidence>
<proteinExistence type="predicted"/>
<feature type="chain" id="PRO_5031184495" evidence="2">
    <location>
        <begin position="20"/>
        <end position="164"/>
    </location>
</feature>
<gene>
    <name evidence="3" type="ORF">BKA05_001757</name>
</gene>
<evidence type="ECO:0000313" key="4">
    <source>
        <dbReference type="Proteomes" id="UP000537326"/>
    </source>
</evidence>
<accession>A0A7Y9YFD5</accession>
<feature type="region of interest" description="Disordered" evidence="1">
    <location>
        <begin position="35"/>
        <end position="164"/>
    </location>
</feature>
<dbReference type="Proteomes" id="UP000537326">
    <property type="component" value="Unassembled WGS sequence"/>
</dbReference>
<dbReference type="EMBL" id="JACBZI010000001">
    <property type="protein sequence ID" value="NYI10242.1"/>
    <property type="molecule type" value="Genomic_DNA"/>
</dbReference>
<evidence type="ECO:0000256" key="2">
    <source>
        <dbReference type="SAM" id="SignalP"/>
    </source>
</evidence>
<sequence length="164" mass="16569">MSTLMTVARQLTSSATSVAAVGLRTGLSVATNVTLGARRMVWPDSPGPSTDGAGAPESTAPPVEPEPVVPGPPPPAPEPEPVPVPEPEPATPGMKRRAADVPLKSDPTPASALPPEPEGPDAPAEEFGTDGATGLAEPEPLLDEATAKQVAAETGTLRRAAEQH</sequence>
<keyword evidence="2" id="KW-0732">Signal</keyword>
<name>A0A7Y9YFD5_9ACTN</name>
<evidence type="ECO:0000256" key="1">
    <source>
        <dbReference type="SAM" id="MobiDB-lite"/>
    </source>
</evidence>
<reference evidence="3 4" key="1">
    <citation type="submission" date="2020-07" db="EMBL/GenBank/DDBJ databases">
        <title>Sequencing the genomes of 1000 actinobacteria strains.</title>
        <authorList>
            <person name="Klenk H.-P."/>
        </authorList>
    </citation>
    <scope>NUCLEOTIDE SEQUENCE [LARGE SCALE GENOMIC DNA]</scope>
    <source>
        <strain evidence="3 4">DSM 18248</strain>
    </source>
</reference>
<dbReference type="RefSeq" id="WP_179531112.1">
    <property type="nucleotide sequence ID" value="NZ_BAAAPP010000003.1"/>
</dbReference>
<dbReference type="AlphaFoldDB" id="A0A7Y9YFD5"/>
<protein>
    <submittedName>
        <fullName evidence="3">Uncharacterized protein</fullName>
    </submittedName>
</protein>
<organism evidence="3 4">
    <name type="scientific">Nocardioides marinus</name>
    <dbReference type="NCBI Taxonomy" id="374514"/>
    <lineage>
        <taxon>Bacteria</taxon>
        <taxon>Bacillati</taxon>
        <taxon>Actinomycetota</taxon>
        <taxon>Actinomycetes</taxon>
        <taxon>Propionibacteriales</taxon>
        <taxon>Nocardioidaceae</taxon>
        <taxon>Nocardioides</taxon>
    </lineage>
</organism>